<dbReference type="InterPro" id="IPR051531">
    <property type="entry name" value="N-acetyltransferase"/>
</dbReference>
<evidence type="ECO:0000313" key="3">
    <source>
        <dbReference type="Proteomes" id="UP001500984"/>
    </source>
</evidence>
<evidence type="ECO:0000259" key="1">
    <source>
        <dbReference type="PROSITE" id="PS51186"/>
    </source>
</evidence>
<feature type="domain" description="N-acetyltransferase" evidence="1">
    <location>
        <begin position="14"/>
        <end position="175"/>
    </location>
</feature>
<accession>A0ABN2X2F4</accession>
<comment type="caution">
    <text evidence="2">The sequence shown here is derived from an EMBL/GenBank/DDBJ whole genome shotgun (WGS) entry which is preliminary data.</text>
</comment>
<gene>
    <name evidence="2" type="ORF">GCM10009823_27200</name>
</gene>
<dbReference type="PANTHER" id="PTHR43792:SF1">
    <property type="entry name" value="N-ACETYLTRANSFERASE DOMAIN-CONTAINING PROTEIN"/>
    <property type="match status" value="1"/>
</dbReference>
<feature type="domain" description="N-acetyltransferase" evidence="1">
    <location>
        <begin position="182"/>
        <end position="354"/>
    </location>
</feature>
<dbReference type="RefSeq" id="WP_344337805.1">
    <property type="nucleotide sequence ID" value="NZ_BAAAPZ010000017.1"/>
</dbReference>
<name>A0ABN2X2F4_9MICO</name>
<proteinExistence type="predicted"/>
<keyword evidence="3" id="KW-1185">Reference proteome</keyword>
<dbReference type="InterPro" id="IPR016181">
    <property type="entry name" value="Acyl_CoA_acyltransferase"/>
</dbReference>
<dbReference type="SUPFAM" id="SSF55729">
    <property type="entry name" value="Acyl-CoA N-acyltransferases (Nat)"/>
    <property type="match status" value="2"/>
</dbReference>
<sequence>MLDAGSLPMEDPRVRIRPLRVEDAAAFAEGAADGAVREFAHLPEPEYTEASAREMIVGAAADGLARGDLAVLAIADPATDAFAGSIVVFDVQGQSAEVGFWLHPAHRGRGLTGAALALAARFAAQSGLHELRARTAPANAASRRALASAGFEETGTETGVTPAGETAELVGLVLPVYSLPELPLRTERLSLRLHVPGDEDWLHRVYSGAETARFLLEDPWTREEAGVRVRDRLTRTGLHTASGGFALVIEHAGEPVGDLALWLTDRRRRIAEIGWVLDPAHSGHGYAAEAVSAVLRLAFGELDLHRVAAQMDARNTASARLAERVGMRREAHLRQDWWSKGEWTDTVVYGMLPGDLPPA</sequence>
<protein>
    <recommendedName>
        <fullName evidence="1">N-acetyltransferase domain-containing protein</fullName>
    </recommendedName>
</protein>
<dbReference type="InterPro" id="IPR000182">
    <property type="entry name" value="GNAT_dom"/>
</dbReference>
<organism evidence="2 3">
    <name type="scientific">Brevibacterium salitolerans</name>
    <dbReference type="NCBI Taxonomy" id="1403566"/>
    <lineage>
        <taxon>Bacteria</taxon>
        <taxon>Bacillati</taxon>
        <taxon>Actinomycetota</taxon>
        <taxon>Actinomycetes</taxon>
        <taxon>Micrococcales</taxon>
        <taxon>Brevibacteriaceae</taxon>
        <taxon>Brevibacterium</taxon>
    </lineage>
</organism>
<dbReference type="CDD" id="cd04301">
    <property type="entry name" value="NAT_SF"/>
    <property type="match status" value="1"/>
</dbReference>
<dbReference type="PANTHER" id="PTHR43792">
    <property type="entry name" value="GNAT FAMILY, PUTATIVE (AFU_ORTHOLOGUE AFUA_3G00765)-RELATED-RELATED"/>
    <property type="match status" value="1"/>
</dbReference>
<dbReference type="Gene3D" id="3.40.630.30">
    <property type="match status" value="2"/>
</dbReference>
<dbReference type="Pfam" id="PF13302">
    <property type="entry name" value="Acetyltransf_3"/>
    <property type="match status" value="2"/>
</dbReference>
<evidence type="ECO:0000313" key="2">
    <source>
        <dbReference type="EMBL" id="GAA2103358.1"/>
    </source>
</evidence>
<dbReference type="Proteomes" id="UP001500984">
    <property type="component" value="Unassembled WGS sequence"/>
</dbReference>
<dbReference type="PROSITE" id="PS51186">
    <property type="entry name" value="GNAT"/>
    <property type="match status" value="2"/>
</dbReference>
<reference evidence="2 3" key="1">
    <citation type="journal article" date="2019" name="Int. J. Syst. Evol. Microbiol.">
        <title>The Global Catalogue of Microorganisms (GCM) 10K type strain sequencing project: providing services to taxonomists for standard genome sequencing and annotation.</title>
        <authorList>
            <consortium name="The Broad Institute Genomics Platform"/>
            <consortium name="The Broad Institute Genome Sequencing Center for Infectious Disease"/>
            <person name="Wu L."/>
            <person name="Ma J."/>
        </authorList>
    </citation>
    <scope>NUCLEOTIDE SEQUENCE [LARGE SCALE GENOMIC DNA]</scope>
    <source>
        <strain evidence="2 3">JCM 15900</strain>
    </source>
</reference>
<dbReference type="EMBL" id="BAAAPZ010000017">
    <property type="protein sequence ID" value="GAA2103358.1"/>
    <property type="molecule type" value="Genomic_DNA"/>
</dbReference>